<gene>
    <name evidence="1" type="ORF">HDC09444</name>
</gene>
<proteinExistence type="predicted"/>
<organism evidence="1">
    <name type="scientific">Drosophila melanogaster</name>
    <name type="common">Fruit fly</name>
    <dbReference type="NCBI Taxonomy" id="7227"/>
    <lineage>
        <taxon>Eukaryota</taxon>
        <taxon>Metazoa</taxon>
        <taxon>Ecdysozoa</taxon>
        <taxon>Arthropoda</taxon>
        <taxon>Hexapoda</taxon>
        <taxon>Insecta</taxon>
        <taxon>Pterygota</taxon>
        <taxon>Neoptera</taxon>
        <taxon>Endopterygota</taxon>
        <taxon>Diptera</taxon>
        <taxon>Brachycera</taxon>
        <taxon>Muscomorpha</taxon>
        <taxon>Ephydroidea</taxon>
        <taxon>Drosophilidae</taxon>
        <taxon>Drosophila</taxon>
        <taxon>Sophophora</taxon>
    </lineage>
</organism>
<dbReference type="EMBL" id="BK002043">
    <property type="protein sequence ID" value="DAA02888.1"/>
    <property type="molecule type" value="Genomic_DNA"/>
</dbReference>
<name>Q6ILH3_DROME</name>
<sequence length="63" mass="7238">MQLILITQQSFAYAPSFAEFSGVRSHYQPKSWDIPSALVPRELWICRNCGVECSRPSQQRLPL</sequence>
<evidence type="ECO:0000313" key="1">
    <source>
        <dbReference type="EMBL" id="DAA02888.1"/>
    </source>
</evidence>
<reference evidence="1" key="1">
    <citation type="journal article" date="2003" name="Genome Biol.">
        <title>An integrated gene annotation and transcriptional profiling approach towards the full gene content of the Drosophila genome.</title>
        <authorList>
            <person name="Hild M."/>
            <person name="Beckmann B."/>
            <person name="Haas S.A."/>
            <person name="Koch B."/>
            <person name="Solovyev V."/>
            <person name="Busold C."/>
            <person name="Fellenberg K."/>
            <person name="Boutros M."/>
            <person name="Vingron M."/>
            <person name="Sauer F."/>
            <person name="Hoheisel J.D."/>
            <person name="Paro R."/>
        </authorList>
    </citation>
    <scope>NUCLEOTIDE SEQUENCE</scope>
</reference>
<accession>Q6ILH3</accession>
<dbReference type="AlphaFoldDB" id="Q6ILH3"/>
<protein>
    <submittedName>
        <fullName evidence="1">HDC09444</fullName>
    </submittedName>
</protein>